<sequence length="680" mass="79467">MSYKYNSAESTISVHVSEVFQNNLSNTKSKVPVHDDWRIVPKEYATRNRWTLQFRKVKPKQSPAAQFRIVQTRKLETVDHEFDSEKYISLYHVSQTSPVKKTPLNVSRHLFYRCFVEPADRNKLIKWTQGAWEHDGDDKYWDAEADNWSWRHFKESFGLQNSIDHIWGKEIYGIFGAKSSYCLIIDLDYHNKGLVLFLNRLSALLELFHGQHRCHYQVSENNAGGVHLILFFGNNSSLESRRRWLWRQLAGADRKDPELNFTKGSEYDPKFNVEVYPDTQRGVRLPLARGRTMLLDRPLDLITSRGKETQDVVGYIQWLGDSNRQYLPKDDVYQYVVERLDVRPAEIKEQKQQKTVVQKATKPQKQEKRSLKGKTRGAIVGFWKDGNLEYFIHLNSAINTTLHAMRAEGLSEEDAVDVVMSYVEGLPDKTVSSRLDDLPEVRRVAERTANKIWDSPVSGKWQKSQERWNNIGFRVSDKTTWVVTSKKHEDVVVDCPQLEFSEEEKSQLIREMTPLLVGSKQAQKQEKQDEVIRAVAYFLRYVRCCPREIPVSALPHVLCDYDIKIKSHDKQTQFLRLLTEWDWIYVRIEYCHPEKHRTKTGSNRARAYGVGKAFTERLQAVVVETETVITNNTTKYKSDLYTVSYFLRRPERLNISSFDDQLNNQFLTTNPRVTHRESVT</sequence>
<accession>A0A517PYH4</accession>
<proteinExistence type="predicted"/>
<dbReference type="EMBL" id="CP036266">
    <property type="protein sequence ID" value="QDT24438.1"/>
    <property type="molecule type" value="Genomic_DNA"/>
</dbReference>
<gene>
    <name evidence="1" type="ORF">HG66A1_62700</name>
</gene>
<protein>
    <submittedName>
        <fullName evidence="1">Uncharacterized protein</fullName>
    </submittedName>
</protein>
<keyword evidence="2" id="KW-1185">Reference proteome</keyword>
<name>A0A517PYH4_9PLAN</name>
<reference evidence="1 2" key="1">
    <citation type="submission" date="2019-02" db="EMBL/GenBank/DDBJ databases">
        <title>Deep-cultivation of Planctomycetes and their phenomic and genomic characterization uncovers novel biology.</title>
        <authorList>
            <person name="Wiegand S."/>
            <person name="Jogler M."/>
            <person name="Boedeker C."/>
            <person name="Pinto D."/>
            <person name="Vollmers J."/>
            <person name="Rivas-Marin E."/>
            <person name="Kohn T."/>
            <person name="Peeters S.H."/>
            <person name="Heuer A."/>
            <person name="Rast P."/>
            <person name="Oberbeckmann S."/>
            <person name="Bunk B."/>
            <person name="Jeske O."/>
            <person name="Meyerdierks A."/>
            <person name="Storesund J.E."/>
            <person name="Kallscheuer N."/>
            <person name="Luecker S."/>
            <person name="Lage O.M."/>
            <person name="Pohl T."/>
            <person name="Merkel B.J."/>
            <person name="Hornburger P."/>
            <person name="Mueller R.-W."/>
            <person name="Bruemmer F."/>
            <person name="Labrenz M."/>
            <person name="Spormann A.M."/>
            <person name="Op den Camp H."/>
            <person name="Overmann J."/>
            <person name="Amann R."/>
            <person name="Jetten M.S.M."/>
            <person name="Mascher T."/>
            <person name="Medema M.H."/>
            <person name="Devos D.P."/>
            <person name="Kaster A.-K."/>
            <person name="Ovreas L."/>
            <person name="Rohde M."/>
            <person name="Galperin M.Y."/>
            <person name="Jogler C."/>
        </authorList>
    </citation>
    <scope>NUCLEOTIDE SEQUENCE [LARGE SCALE GENOMIC DNA]</scope>
    <source>
        <strain evidence="1 2">HG66A1</strain>
    </source>
</reference>
<evidence type="ECO:0000313" key="1">
    <source>
        <dbReference type="EMBL" id="QDT24438.1"/>
    </source>
</evidence>
<dbReference type="Proteomes" id="UP000320421">
    <property type="component" value="Chromosome"/>
</dbReference>
<evidence type="ECO:0000313" key="2">
    <source>
        <dbReference type="Proteomes" id="UP000320421"/>
    </source>
</evidence>
<organism evidence="1 2">
    <name type="scientific">Gimesia chilikensis</name>
    <dbReference type="NCBI Taxonomy" id="2605989"/>
    <lineage>
        <taxon>Bacteria</taxon>
        <taxon>Pseudomonadati</taxon>
        <taxon>Planctomycetota</taxon>
        <taxon>Planctomycetia</taxon>
        <taxon>Planctomycetales</taxon>
        <taxon>Planctomycetaceae</taxon>
        <taxon>Gimesia</taxon>
    </lineage>
</organism>
<dbReference type="AlphaFoldDB" id="A0A517PYH4"/>